<comment type="caution">
    <text evidence="1">The sequence shown here is derived from an EMBL/GenBank/DDBJ whole genome shotgun (WGS) entry which is preliminary data.</text>
</comment>
<keyword evidence="2" id="KW-1185">Reference proteome</keyword>
<accession>A0A919TQW6</accession>
<sequence>MVIGPVRLTLDDVADYPEDFYYELLDGEVVPIPMTRDRDAIHTADHPYR</sequence>
<name>A0A919TQW6_9ACTN</name>
<dbReference type="AlphaFoldDB" id="A0A919TQW6"/>
<proteinExistence type="predicted"/>
<dbReference type="EMBL" id="BOMY01000008">
    <property type="protein sequence ID" value="GIF18574.1"/>
    <property type="molecule type" value="Genomic_DNA"/>
</dbReference>
<organism evidence="1 2">
    <name type="scientific">Paractinoplanes tereljensis</name>
    <dbReference type="NCBI Taxonomy" id="571912"/>
    <lineage>
        <taxon>Bacteria</taxon>
        <taxon>Bacillati</taxon>
        <taxon>Actinomycetota</taxon>
        <taxon>Actinomycetes</taxon>
        <taxon>Micromonosporales</taxon>
        <taxon>Micromonosporaceae</taxon>
        <taxon>Paractinoplanes</taxon>
    </lineage>
</organism>
<protein>
    <submittedName>
        <fullName evidence="1">Uncharacterized protein</fullName>
    </submittedName>
</protein>
<reference evidence="1" key="1">
    <citation type="submission" date="2021-01" db="EMBL/GenBank/DDBJ databases">
        <title>Whole genome shotgun sequence of Actinoplanes tereljensis NBRC 105297.</title>
        <authorList>
            <person name="Komaki H."/>
            <person name="Tamura T."/>
        </authorList>
    </citation>
    <scope>NUCLEOTIDE SEQUENCE</scope>
    <source>
        <strain evidence="1">NBRC 105297</strain>
    </source>
</reference>
<dbReference type="Proteomes" id="UP000623608">
    <property type="component" value="Unassembled WGS sequence"/>
</dbReference>
<gene>
    <name evidence="1" type="ORF">Ate02nite_13040</name>
</gene>
<evidence type="ECO:0000313" key="1">
    <source>
        <dbReference type="EMBL" id="GIF18574.1"/>
    </source>
</evidence>
<evidence type="ECO:0000313" key="2">
    <source>
        <dbReference type="Proteomes" id="UP000623608"/>
    </source>
</evidence>